<name>T0ZFA0_9ZZZZ</name>
<evidence type="ECO:0000256" key="1">
    <source>
        <dbReference type="ARBA" id="ARBA00004173"/>
    </source>
</evidence>
<dbReference type="Pfam" id="PF00441">
    <property type="entry name" value="Acyl-CoA_dh_1"/>
    <property type="match status" value="1"/>
</dbReference>
<feature type="non-terminal residue" evidence="7">
    <location>
        <position position="1"/>
    </location>
</feature>
<dbReference type="PANTHER" id="PTHR42807:SF1">
    <property type="entry name" value="GLUTARYL-COA DEHYDROGENASE, MITOCHONDRIAL"/>
    <property type="match status" value="1"/>
</dbReference>
<dbReference type="AlphaFoldDB" id="T0ZFA0"/>
<dbReference type="InterPro" id="IPR006089">
    <property type="entry name" value="Acyl-CoA_DH_CS"/>
</dbReference>
<dbReference type="GO" id="GO:0033539">
    <property type="term" value="P:fatty acid beta-oxidation using acyl-CoA dehydrogenase"/>
    <property type="evidence" value="ECO:0007669"/>
    <property type="project" value="TreeGrafter"/>
</dbReference>
<keyword evidence="4" id="KW-0560">Oxidoreductase</keyword>
<keyword evidence="3" id="KW-0809">Transit peptide</keyword>
<proteinExistence type="predicted"/>
<dbReference type="InterPro" id="IPR036250">
    <property type="entry name" value="AcylCo_DH-like_C"/>
</dbReference>
<dbReference type="SUPFAM" id="SSF47203">
    <property type="entry name" value="Acyl-CoA dehydrogenase C-terminal domain-like"/>
    <property type="match status" value="1"/>
</dbReference>
<evidence type="ECO:0000259" key="6">
    <source>
        <dbReference type="Pfam" id="PF00441"/>
    </source>
</evidence>
<evidence type="ECO:0000256" key="3">
    <source>
        <dbReference type="ARBA" id="ARBA00022946"/>
    </source>
</evidence>
<keyword evidence="5" id="KW-0496">Mitochondrion</keyword>
<dbReference type="Gene3D" id="1.20.140.10">
    <property type="entry name" value="Butyryl-CoA Dehydrogenase, subunit A, domain 3"/>
    <property type="match status" value="1"/>
</dbReference>
<organism evidence="7">
    <name type="scientific">mine drainage metagenome</name>
    <dbReference type="NCBI Taxonomy" id="410659"/>
    <lineage>
        <taxon>unclassified sequences</taxon>
        <taxon>metagenomes</taxon>
        <taxon>ecological metagenomes</taxon>
    </lineage>
</organism>
<evidence type="ECO:0000256" key="5">
    <source>
        <dbReference type="ARBA" id="ARBA00023128"/>
    </source>
</evidence>
<dbReference type="GO" id="GO:0050660">
    <property type="term" value="F:flavin adenine dinucleotide binding"/>
    <property type="evidence" value="ECO:0007669"/>
    <property type="project" value="TreeGrafter"/>
</dbReference>
<evidence type="ECO:0000313" key="7">
    <source>
        <dbReference type="EMBL" id="EQD46881.1"/>
    </source>
</evidence>
<gene>
    <name evidence="7" type="ORF">B1A_14418</name>
</gene>
<dbReference type="GO" id="GO:0000062">
    <property type="term" value="F:fatty-acyl-CoA binding"/>
    <property type="evidence" value="ECO:0007669"/>
    <property type="project" value="TreeGrafter"/>
</dbReference>
<reference evidence="7" key="2">
    <citation type="journal article" date="2014" name="ISME J.">
        <title>Microbial stratification in low pH oxic and suboxic macroscopic growths along an acid mine drainage.</title>
        <authorList>
            <person name="Mendez-Garcia C."/>
            <person name="Mesa V."/>
            <person name="Sprenger R.R."/>
            <person name="Richter M."/>
            <person name="Diez M.S."/>
            <person name="Solano J."/>
            <person name="Bargiela R."/>
            <person name="Golyshina O.V."/>
            <person name="Manteca A."/>
            <person name="Ramos J.L."/>
            <person name="Gallego J.R."/>
            <person name="Llorente I."/>
            <person name="Martins Dos Santos V.A."/>
            <person name="Jensen O.N."/>
            <person name="Pelaez A.I."/>
            <person name="Sanchez J."/>
            <person name="Ferrer M."/>
        </authorList>
    </citation>
    <scope>NUCLEOTIDE SEQUENCE</scope>
</reference>
<accession>T0ZFA0</accession>
<dbReference type="InterPro" id="IPR009075">
    <property type="entry name" value="AcylCo_DH/oxidase_C"/>
</dbReference>
<sequence>KWNNCRAALEVARESRDLLGGAGISAEYVPIRHMLNLESVITYEGTETIHQLSVGRELTGHNAF</sequence>
<dbReference type="PROSITE" id="PS00073">
    <property type="entry name" value="ACYL_COA_DH_2"/>
    <property type="match status" value="1"/>
</dbReference>
<keyword evidence="2" id="KW-0285">Flavoprotein</keyword>
<protein>
    <submittedName>
        <fullName evidence="7">Glutaryl CoA dehydrogenase</fullName>
    </submittedName>
</protein>
<evidence type="ECO:0000256" key="4">
    <source>
        <dbReference type="ARBA" id="ARBA00023002"/>
    </source>
</evidence>
<feature type="domain" description="Acyl-CoA dehydrogenase/oxidase C-terminal" evidence="6">
    <location>
        <begin position="1"/>
        <end position="58"/>
    </location>
</feature>
<dbReference type="InterPro" id="IPR052033">
    <property type="entry name" value="Glutaryl-CoA_DH_mitochondrial"/>
</dbReference>
<comment type="subcellular location">
    <subcellularLocation>
        <location evidence="1">Mitochondrion</location>
    </subcellularLocation>
</comment>
<dbReference type="PANTHER" id="PTHR42807">
    <property type="entry name" value="GLUTARYL-COA DEHYDROGENASE, MITOCHONDRIAL"/>
    <property type="match status" value="1"/>
</dbReference>
<dbReference type="GO" id="GO:0005739">
    <property type="term" value="C:mitochondrion"/>
    <property type="evidence" value="ECO:0007669"/>
    <property type="project" value="UniProtKB-SubCell"/>
</dbReference>
<dbReference type="GO" id="GO:0004361">
    <property type="term" value="F:glutaryl-CoA dehydrogenase activity"/>
    <property type="evidence" value="ECO:0007669"/>
    <property type="project" value="TreeGrafter"/>
</dbReference>
<dbReference type="EMBL" id="AUZX01010580">
    <property type="protein sequence ID" value="EQD46881.1"/>
    <property type="molecule type" value="Genomic_DNA"/>
</dbReference>
<reference evidence="7" key="1">
    <citation type="submission" date="2013-08" db="EMBL/GenBank/DDBJ databases">
        <authorList>
            <person name="Mendez C."/>
            <person name="Richter M."/>
            <person name="Ferrer M."/>
            <person name="Sanchez J."/>
        </authorList>
    </citation>
    <scope>NUCLEOTIDE SEQUENCE</scope>
</reference>
<dbReference type="GO" id="GO:0046949">
    <property type="term" value="P:fatty-acyl-CoA biosynthetic process"/>
    <property type="evidence" value="ECO:0007669"/>
    <property type="project" value="TreeGrafter"/>
</dbReference>
<evidence type="ECO:0000256" key="2">
    <source>
        <dbReference type="ARBA" id="ARBA00022630"/>
    </source>
</evidence>
<comment type="caution">
    <text evidence="7">The sequence shown here is derived from an EMBL/GenBank/DDBJ whole genome shotgun (WGS) entry which is preliminary data.</text>
</comment>